<dbReference type="EC" id="5.1.3.2" evidence="4"/>
<gene>
    <name evidence="3" type="ORF">ANT2_2752</name>
    <name evidence="4" type="ORF">ANT3_2754</name>
</gene>
<dbReference type="AlphaFoldDB" id="A0A484SD84"/>
<dbReference type="SUPFAM" id="SSF51735">
    <property type="entry name" value="NAD(P)-binding Rossmann-fold domains"/>
    <property type="match status" value="1"/>
</dbReference>
<comment type="similarity">
    <text evidence="1">Belongs to the NAD(P)-dependent epimerase/dehydratase family.</text>
</comment>
<evidence type="ECO:0000313" key="3">
    <source>
        <dbReference type="EMBL" id="VFR50062.1"/>
    </source>
</evidence>
<feature type="domain" description="NAD-dependent epimerase/dehydratase" evidence="2">
    <location>
        <begin position="4"/>
        <end position="138"/>
    </location>
</feature>
<dbReference type="InterPro" id="IPR036291">
    <property type="entry name" value="NAD(P)-bd_dom_sf"/>
</dbReference>
<protein>
    <submittedName>
        <fullName evidence="4">UDP-glucose 4-epimerase</fullName>
        <ecNumber evidence="4">5.1.3.2</ecNumber>
    </submittedName>
</protein>
<proteinExistence type="inferred from homology"/>
<dbReference type="PANTHER" id="PTHR43000">
    <property type="entry name" value="DTDP-D-GLUCOSE 4,6-DEHYDRATASE-RELATED"/>
    <property type="match status" value="1"/>
</dbReference>
<reference evidence="4" key="1">
    <citation type="submission" date="2019-03" db="EMBL/GenBank/DDBJ databases">
        <authorList>
            <person name="Danneels B."/>
        </authorList>
    </citation>
    <scope>NUCLEOTIDE SEQUENCE</scope>
</reference>
<sequence>MRKILITGGAGFIGSHLARHLLADGMHLRILDPLAPQIHGALPQAGELDWLNEERIEFVRASVTDRRAVEAALEDVTHIVHLAAETGTGQSMYEVARYNEVNSQGTAVLLDVLANRRDLAVKQIVLASSRSVYGEGAYVCPACGDAAGRVFPGARLAAQLEAHRWEPVCPHCGGTLLAVPTREDDPVRPASIYAATKYAQEDLVRIACESLGMGYAILRFQNVYGEGQSLKNPYTGILSIFSTRIRRGLDLPIFEDGLESRDFVHVDDVARAVHACLRAGEPIDRIINVGSGVGTSVMEVARQLVLSLGIEVPVRVTAQYRLGDIRHNVADITRLAELLPGGPRVGLAEGLDRFAAWVRTQPLPEDGLDRANAELRARKLMV</sequence>
<accession>A0A484SD84</accession>
<organism evidence="4">
    <name type="scientific">plant metagenome</name>
    <dbReference type="NCBI Taxonomy" id="1297885"/>
    <lineage>
        <taxon>unclassified sequences</taxon>
        <taxon>metagenomes</taxon>
        <taxon>organismal metagenomes</taxon>
    </lineage>
</organism>
<feature type="domain" description="NAD-dependent epimerase/dehydratase" evidence="2">
    <location>
        <begin position="180"/>
        <end position="290"/>
    </location>
</feature>
<dbReference type="EMBL" id="CAADIG010000025">
    <property type="protein sequence ID" value="VFR50062.1"/>
    <property type="molecule type" value="Genomic_DNA"/>
</dbReference>
<evidence type="ECO:0000259" key="2">
    <source>
        <dbReference type="Pfam" id="PF01370"/>
    </source>
</evidence>
<dbReference type="InterPro" id="IPR001509">
    <property type="entry name" value="Epimerase_deHydtase"/>
</dbReference>
<dbReference type="Pfam" id="PF01370">
    <property type="entry name" value="Epimerase"/>
    <property type="match status" value="2"/>
</dbReference>
<name>A0A484SD84_9ZZZZ</name>
<evidence type="ECO:0000256" key="1">
    <source>
        <dbReference type="ARBA" id="ARBA00007637"/>
    </source>
</evidence>
<dbReference type="GO" id="GO:0003978">
    <property type="term" value="F:UDP-glucose 4-epimerase activity"/>
    <property type="evidence" value="ECO:0007669"/>
    <property type="project" value="UniProtKB-EC"/>
</dbReference>
<evidence type="ECO:0000313" key="4">
    <source>
        <dbReference type="EMBL" id="VFR60556.1"/>
    </source>
</evidence>
<dbReference type="EMBL" id="CAADID010000007">
    <property type="protein sequence ID" value="VFR60556.1"/>
    <property type="molecule type" value="Genomic_DNA"/>
</dbReference>
<keyword evidence="4" id="KW-0413">Isomerase</keyword>
<dbReference type="Gene3D" id="3.40.50.720">
    <property type="entry name" value="NAD(P)-binding Rossmann-like Domain"/>
    <property type="match status" value="1"/>
</dbReference>